<organism evidence="3 4">
    <name type="scientific">Roseateles amylovorans</name>
    <dbReference type="NCBI Taxonomy" id="2978473"/>
    <lineage>
        <taxon>Bacteria</taxon>
        <taxon>Pseudomonadati</taxon>
        <taxon>Pseudomonadota</taxon>
        <taxon>Betaproteobacteria</taxon>
        <taxon>Burkholderiales</taxon>
        <taxon>Sphaerotilaceae</taxon>
        <taxon>Roseateles</taxon>
    </lineage>
</organism>
<name>A0ABY6B664_9BURK</name>
<accession>A0ABY6B664</accession>
<dbReference type="EMBL" id="CP104562">
    <property type="protein sequence ID" value="UXH80664.1"/>
    <property type="molecule type" value="Genomic_DNA"/>
</dbReference>
<feature type="coiled-coil region" evidence="1">
    <location>
        <begin position="46"/>
        <end position="80"/>
    </location>
</feature>
<evidence type="ECO:0008006" key="5">
    <source>
        <dbReference type="Google" id="ProtNLM"/>
    </source>
</evidence>
<dbReference type="RefSeq" id="WP_261760481.1">
    <property type="nucleotide sequence ID" value="NZ_CP104562.2"/>
</dbReference>
<evidence type="ECO:0000313" key="3">
    <source>
        <dbReference type="EMBL" id="UXH80664.1"/>
    </source>
</evidence>
<keyword evidence="1" id="KW-0175">Coiled coil</keyword>
<protein>
    <recommendedName>
        <fullName evidence="5">DUF1043 family protein</fullName>
    </recommendedName>
</protein>
<keyword evidence="4" id="KW-1185">Reference proteome</keyword>
<reference evidence="3" key="1">
    <citation type="submission" date="2022-10" db="EMBL/GenBank/DDBJ databases">
        <title>Characterization and whole genome sequencing of a new Roseateles species, isolated from fresh water.</title>
        <authorList>
            <person name="Guliayeva D.Y."/>
            <person name="Akhremchuk A.E."/>
            <person name="Sikolenko M.A."/>
            <person name="Valentovich L.N."/>
            <person name="Sidarenka A.V."/>
        </authorList>
    </citation>
    <scope>NUCLEOTIDE SEQUENCE</scope>
    <source>
        <strain evidence="3">BIM B-1768</strain>
    </source>
</reference>
<evidence type="ECO:0000256" key="2">
    <source>
        <dbReference type="SAM" id="MobiDB-lite"/>
    </source>
</evidence>
<feature type="region of interest" description="Disordered" evidence="2">
    <location>
        <begin position="108"/>
        <end position="140"/>
    </location>
</feature>
<dbReference type="Proteomes" id="UP001064933">
    <property type="component" value="Chromosome"/>
</dbReference>
<evidence type="ECO:0000256" key="1">
    <source>
        <dbReference type="SAM" id="Coils"/>
    </source>
</evidence>
<sequence length="140" mass="15456">MNNLQPWMAIAGSLAGVALGIAGASWQWSRRLSVVQRAADRIRASRDLLDQQNTQARRQIEQMQVEMATLRLTADRVRRREPFIPVVPEPAAPPAARPSVLEVERMLAQNDQRQPAMALDDGDAGDHGFAPTQVDPPETP</sequence>
<gene>
    <name evidence="3" type="ORF">N4261_12625</name>
</gene>
<proteinExistence type="predicted"/>
<evidence type="ECO:0000313" key="4">
    <source>
        <dbReference type="Proteomes" id="UP001064933"/>
    </source>
</evidence>